<feature type="domain" description="USP" evidence="9">
    <location>
        <begin position="248"/>
        <end position="805"/>
    </location>
</feature>
<dbReference type="PANTHER" id="PTHR21646:SF24">
    <property type="entry name" value="UBIQUITIN CARBOXYL-TERMINAL HYDROLASE"/>
    <property type="match status" value="1"/>
</dbReference>
<dbReference type="InterPro" id="IPR018200">
    <property type="entry name" value="USP_CS"/>
</dbReference>
<dbReference type="PROSITE" id="PS51283">
    <property type="entry name" value="DUSP"/>
    <property type="match status" value="1"/>
</dbReference>
<dbReference type="GO" id="GO:0004843">
    <property type="term" value="F:cysteine-type deubiquitinase activity"/>
    <property type="evidence" value="ECO:0007669"/>
    <property type="project" value="UniProtKB-UniRule"/>
</dbReference>
<dbReference type="InterPro" id="IPR006615">
    <property type="entry name" value="Pept_C19_DUSP"/>
</dbReference>
<dbReference type="WBParaSite" id="jg9452">
    <property type="protein sequence ID" value="jg9452"/>
    <property type="gene ID" value="jg9452"/>
</dbReference>
<feature type="compositionally biased region" description="Polar residues" evidence="8">
    <location>
        <begin position="818"/>
        <end position="846"/>
    </location>
</feature>
<organism evidence="11 12">
    <name type="scientific">Ditylenchus dipsaci</name>
    <dbReference type="NCBI Taxonomy" id="166011"/>
    <lineage>
        <taxon>Eukaryota</taxon>
        <taxon>Metazoa</taxon>
        <taxon>Ecdysozoa</taxon>
        <taxon>Nematoda</taxon>
        <taxon>Chromadorea</taxon>
        <taxon>Rhabditida</taxon>
        <taxon>Tylenchina</taxon>
        <taxon>Tylenchomorpha</taxon>
        <taxon>Sphaerularioidea</taxon>
        <taxon>Anguinidae</taxon>
        <taxon>Anguininae</taxon>
        <taxon>Ditylenchus</taxon>
    </lineage>
</organism>
<dbReference type="InterPro" id="IPR038765">
    <property type="entry name" value="Papain-like_cys_pep_sf"/>
</dbReference>
<evidence type="ECO:0000256" key="8">
    <source>
        <dbReference type="SAM" id="MobiDB-lite"/>
    </source>
</evidence>
<sequence>MTSIAVDKAKQLCKKADTEPLKLGDKWCLVSHKWWMNFVESAENATSSTSLELPPISNANLTEKLNNGNYELKPKMVESLDFNLVPETVFDALVDTFGVECQARDIIKRNVIEGTLMGKAAFVEIYPLEIKIANFSKKDQVVTLQISLSETIDGIRDKAMEALKIPDSSRRTAQFFVEENGKRDYLSSMTNFKLQSLLTSNSVIFIDEAGTGISVVEPKPGDHNGNRRYGYNSNISTSSREPQQLGLCGLQNLGNTCFMNSALQCLSNVPELTEYFLKGVYNNEINFENPLGTQESKRQLVRAYAEMIQEMWAGTTSTVRPNRLKSVIGQFAPRFNGYAQQDSQELTSFLLDGLHEDLNRIKVKPYIEEKESDGRPDSVVAEEAWANYKKRNDSIIVDLLHGQLKSTLVCPVCTKVSVKFDPFCFLSVPVPAKERLVKSTIVHVRSKKWAKFAISHNTKTSVGKALEEIKSNLQIDPSTRLVLVSTQGEMFKEESVLPSMQYSSYASKVYYAYAVDSGNVITVENKSLSTIDRALSVPMAMNLSVSKISKKYVCDTVVPAVKELFWRLSDEGDEGIGVEDSKTEKCTEALILPSEIFVYCDGQIVSFPADHTEEVDIQGYSSIRIVLKWAVFDQFQHFNLDTIVDRELNLAAPVKKSYTLNECVDFFTSEEQLSEDDSWYCPTCKKHERAFKKLDLWSLPQILIVQLKRFQYSRYSREKIDTPIVVPVKGLDLTDKLADPSNRMLKYDLMAINNHCGGLGSGHYTAKALNNGHWCDFNDSSAYISTDLKEPFSTHEGYILYYRRQPIVEGTNDRPKRISSSSTGSQGAVNSSGTNGNSLNARNSSASKRRISESKMEID</sequence>
<dbReference type="PROSITE" id="PS00972">
    <property type="entry name" value="USP_1"/>
    <property type="match status" value="1"/>
</dbReference>
<evidence type="ECO:0000256" key="4">
    <source>
        <dbReference type="ARBA" id="ARBA00022786"/>
    </source>
</evidence>
<dbReference type="GO" id="GO:0016579">
    <property type="term" value="P:protein deubiquitination"/>
    <property type="evidence" value="ECO:0007669"/>
    <property type="project" value="InterPro"/>
</dbReference>
<dbReference type="SUPFAM" id="SSF54001">
    <property type="entry name" value="Cysteine proteinases"/>
    <property type="match status" value="1"/>
</dbReference>
<keyword evidence="4 7" id="KW-0833">Ubl conjugation pathway</keyword>
<dbReference type="AlphaFoldDB" id="A0A915ESW4"/>
<feature type="compositionally biased region" description="Basic and acidic residues" evidence="8">
    <location>
        <begin position="850"/>
        <end position="859"/>
    </location>
</feature>
<evidence type="ECO:0000313" key="11">
    <source>
        <dbReference type="Proteomes" id="UP000887574"/>
    </source>
</evidence>
<dbReference type="SMART" id="SM00695">
    <property type="entry name" value="DUSP"/>
    <property type="match status" value="1"/>
</dbReference>
<reference evidence="12" key="1">
    <citation type="submission" date="2022-11" db="UniProtKB">
        <authorList>
            <consortium name="WormBaseParasite"/>
        </authorList>
    </citation>
    <scope>IDENTIFICATION</scope>
</reference>
<dbReference type="Pfam" id="PF00443">
    <property type="entry name" value="UCH"/>
    <property type="match status" value="1"/>
</dbReference>
<dbReference type="InterPro" id="IPR035927">
    <property type="entry name" value="DUSP-like_sf"/>
</dbReference>
<evidence type="ECO:0000256" key="2">
    <source>
        <dbReference type="ARBA" id="ARBA00009085"/>
    </source>
</evidence>
<dbReference type="Gene3D" id="3.30.2230.10">
    <property type="entry name" value="DUSP-like"/>
    <property type="match status" value="1"/>
</dbReference>
<dbReference type="PROSITE" id="PS50235">
    <property type="entry name" value="USP_3"/>
    <property type="match status" value="1"/>
</dbReference>
<feature type="region of interest" description="Disordered" evidence="8">
    <location>
        <begin position="811"/>
        <end position="859"/>
    </location>
</feature>
<comment type="similarity">
    <text evidence="2 7">Belongs to the peptidase C19 family.</text>
</comment>
<name>A0A915ESW4_9BILA</name>
<evidence type="ECO:0000256" key="5">
    <source>
        <dbReference type="ARBA" id="ARBA00022801"/>
    </source>
</evidence>
<dbReference type="InterPro" id="IPR050185">
    <property type="entry name" value="Ub_carboxyl-term_hydrolase"/>
</dbReference>
<evidence type="ECO:0000259" key="10">
    <source>
        <dbReference type="PROSITE" id="PS51283"/>
    </source>
</evidence>
<accession>A0A915ESW4</accession>
<evidence type="ECO:0000256" key="3">
    <source>
        <dbReference type="ARBA" id="ARBA00022670"/>
    </source>
</evidence>
<dbReference type="Proteomes" id="UP000887574">
    <property type="component" value="Unplaced"/>
</dbReference>
<proteinExistence type="inferred from homology"/>
<evidence type="ECO:0000259" key="9">
    <source>
        <dbReference type="PROSITE" id="PS50235"/>
    </source>
</evidence>
<protein>
    <recommendedName>
        <fullName evidence="7">Ubiquitin carboxyl-terminal hydrolase</fullName>
        <ecNumber evidence="7">3.4.19.12</ecNumber>
    </recommendedName>
</protein>
<dbReference type="InterPro" id="IPR028889">
    <property type="entry name" value="USP"/>
</dbReference>
<dbReference type="PROSITE" id="PS00973">
    <property type="entry name" value="USP_2"/>
    <property type="match status" value="1"/>
</dbReference>
<evidence type="ECO:0000256" key="7">
    <source>
        <dbReference type="RuleBase" id="RU366025"/>
    </source>
</evidence>
<feature type="domain" description="DUSP" evidence="10">
    <location>
        <begin position="1"/>
        <end position="112"/>
    </location>
</feature>
<evidence type="ECO:0000313" key="12">
    <source>
        <dbReference type="WBParaSite" id="jg9452"/>
    </source>
</evidence>
<evidence type="ECO:0000256" key="6">
    <source>
        <dbReference type="ARBA" id="ARBA00022807"/>
    </source>
</evidence>
<dbReference type="SUPFAM" id="SSF143791">
    <property type="entry name" value="DUSP-like"/>
    <property type="match status" value="1"/>
</dbReference>
<keyword evidence="11" id="KW-1185">Reference proteome</keyword>
<keyword evidence="6 7" id="KW-0788">Thiol protease</keyword>
<dbReference type="InterPro" id="IPR001394">
    <property type="entry name" value="Peptidase_C19_UCH"/>
</dbReference>
<dbReference type="GO" id="GO:0006508">
    <property type="term" value="P:proteolysis"/>
    <property type="evidence" value="ECO:0007669"/>
    <property type="project" value="UniProtKB-KW"/>
</dbReference>
<dbReference type="Pfam" id="PF06337">
    <property type="entry name" value="DUSP"/>
    <property type="match status" value="1"/>
</dbReference>
<keyword evidence="3 7" id="KW-0645">Protease</keyword>
<comment type="catalytic activity">
    <reaction evidence="1 7">
        <text>Thiol-dependent hydrolysis of ester, thioester, amide, peptide and isopeptide bonds formed by the C-terminal Gly of ubiquitin (a 76-residue protein attached to proteins as an intracellular targeting signal).</text>
        <dbReference type="EC" id="3.4.19.12"/>
    </reaction>
</comment>
<dbReference type="PANTHER" id="PTHR21646">
    <property type="entry name" value="UBIQUITIN CARBOXYL-TERMINAL HYDROLASE"/>
    <property type="match status" value="1"/>
</dbReference>
<dbReference type="EC" id="3.4.19.12" evidence="7"/>
<dbReference type="Gene3D" id="3.90.70.10">
    <property type="entry name" value="Cysteine proteinases"/>
    <property type="match status" value="2"/>
</dbReference>
<evidence type="ECO:0000256" key="1">
    <source>
        <dbReference type="ARBA" id="ARBA00000707"/>
    </source>
</evidence>
<keyword evidence="5 7" id="KW-0378">Hydrolase</keyword>